<keyword evidence="2" id="KW-0812">Transmembrane</keyword>
<reference evidence="4" key="1">
    <citation type="journal article" date="2019" name="Int. J. Syst. Evol. Microbiol.">
        <title>The Global Catalogue of Microorganisms (GCM) 10K type strain sequencing project: providing services to taxonomists for standard genome sequencing and annotation.</title>
        <authorList>
            <consortium name="The Broad Institute Genomics Platform"/>
            <consortium name="The Broad Institute Genome Sequencing Center for Infectious Disease"/>
            <person name="Wu L."/>
            <person name="Ma J."/>
        </authorList>
    </citation>
    <scope>NUCLEOTIDE SEQUENCE [LARGE SCALE GENOMIC DNA]</scope>
    <source>
        <strain evidence="4">TISTR 1514</strain>
    </source>
</reference>
<organism evidence="3 4">
    <name type="scientific">Gulosibacter faecalis</name>
    <dbReference type="NCBI Taxonomy" id="272240"/>
    <lineage>
        <taxon>Bacteria</taxon>
        <taxon>Bacillati</taxon>
        <taxon>Actinomycetota</taxon>
        <taxon>Actinomycetes</taxon>
        <taxon>Micrococcales</taxon>
        <taxon>Microbacteriaceae</taxon>
        <taxon>Gulosibacter</taxon>
    </lineage>
</organism>
<feature type="transmembrane region" description="Helical" evidence="2">
    <location>
        <begin position="33"/>
        <end position="59"/>
    </location>
</feature>
<gene>
    <name evidence="3" type="ORF">ACFSW7_08210</name>
</gene>
<evidence type="ECO:0008006" key="5">
    <source>
        <dbReference type="Google" id="ProtNLM"/>
    </source>
</evidence>
<keyword evidence="4" id="KW-1185">Reference proteome</keyword>
<evidence type="ECO:0000313" key="4">
    <source>
        <dbReference type="Proteomes" id="UP001597492"/>
    </source>
</evidence>
<comment type="caution">
    <text evidence="3">The sequence shown here is derived from an EMBL/GenBank/DDBJ whole genome shotgun (WGS) entry which is preliminary data.</text>
</comment>
<evidence type="ECO:0000256" key="1">
    <source>
        <dbReference type="SAM" id="MobiDB-lite"/>
    </source>
</evidence>
<name>A0ABW5UYP4_9MICO</name>
<feature type="transmembrane region" description="Helical" evidence="2">
    <location>
        <begin position="141"/>
        <end position="162"/>
    </location>
</feature>
<evidence type="ECO:0000313" key="3">
    <source>
        <dbReference type="EMBL" id="MFD2758360.1"/>
    </source>
</evidence>
<evidence type="ECO:0000256" key="2">
    <source>
        <dbReference type="SAM" id="Phobius"/>
    </source>
</evidence>
<sequence>MSSTLYPEVEMTSHANPNGRTRWRRTKFARGRFTAMGVAIPAGLVLAAAFGSVTLLTGVASGDRAALFAVIMAAATASGFVALIWALVVDRTTLRGALDKPEESIESTWLDAAQAGALRDTVLLTGLTLMVLAVTRVQLDTVWTLVGVILLAGFSVVVRYLVAKRRG</sequence>
<keyword evidence="2" id="KW-0472">Membrane</keyword>
<keyword evidence="2" id="KW-1133">Transmembrane helix</keyword>
<protein>
    <recommendedName>
        <fullName evidence="5">Integral membrane protein</fullName>
    </recommendedName>
</protein>
<proteinExistence type="predicted"/>
<feature type="region of interest" description="Disordered" evidence="1">
    <location>
        <begin position="1"/>
        <end position="21"/>
    </location>
</feature>
<accession>A0ABW5UYP4</accession>
<feature type="transmembrane region" description="Helical" evidence="2">
    <location>
        <begin position="65"/>
        <end position="88"/>
    </location>
</feature>
<dbReference type="EMBL" id="JBHUNE010000006">
    <property type="protein sequence ID" value="MFD2758360.1"/>
    <property type="molecule type" value="Genomic_DNA"/>
</dbReference>
<dbReference type="Proteomes" id="UP001597492">
    <property type="component" value="Unassembled WGS sequence"/>
</dbReference>